<dbReference type="Proteomes" id="UP000018766">
    <property type="component" value="Unassembled WGS sequence"/>
</dbReference>
<dbReference type="OrthoDB" id="9807486at2"/>
<dbReference type="HAMAP" id="MF_00758">
    <property type="entry name" value="UPF0301"/>
    <property type="match status" value="1"/>
</dbReference>
<dbReference type="Gene3D" id="3.40.1740.10">
    <property type="entry name" value="VC0467-like"/>
    <property type="match status" value="1"/>
</dbReference>
<reference evidence="3 4" key="1">
    <citation type="submission" date="2013-11" db="EMBL/GenBank/DDBJ databases">
        <title>Genomic analysis of Pelistega sp. HM-7.</title>
        <authorList>
            <person name="Kumbhare S.V."/>
            <person name="Shetty S.A."/>
            <person name="Sharma O."/>
            <person name="Dhotre D.P."/>
        </authorList>
    </citation>
    <scope>NUCLEOTIDE SEQUENCE [LARGE SCALE GENOMIC DNA]</scope>
    <source>
        <strain evidence="3 4">HM-7</strain>
    </source>
</reference>
<comment type="similarity">
    <text evidence="1 2">Belongs to the UPF0301 (AlgH) family.</text>
</comment>
<dbReference type="RefSeq" id="WP_023950706.1">
    <property type="nucleotide sequence ID" value="NZ_AYSV01000075.1"/>
</dbReference>
<sequence>MLSFANDLNLKGQFLIATPKVTSDIFAQSVIYMFEHNANGAVGIVINKPSKVPFVELLGDLSEIDCPEEEILRNIDNTLVFAGGPVNRDKGYVLHSAERFYRATITHENIAFTSSRDVLIDYAKGNGPKHILLALGCASWDAGQLESEIMANFWLTAPANEAIMFTAPVVEKHRRAISSLGIEPSSLLWSAGNA</sequence>
<evidence type="ECO:0000256" key="1">
    <source>
        <dbReference type="ARBA" id="ARBA00009600"/>
    </source>
</evidence>
<comment type="caution">
    <text evidence="3">The sequence shown here is derived from an EMBL/GenBank/DDBJ whole genome shotgun (WGS) entry which is preliminary data.</text>
</comment>
<dbReference type="PATRIC" id="fig|1414851.3.peg.1195"/>
<evidence type="ECO:0000313" key="4">
    <source>
        <dbReference type="Proteomes" id="UP000018766"/>
    </source>
</evidence>
<dbReference type="PANTHER" id="PTHR30327:SF1">
    <property type="entry name" value="UPF0301 PROTEIN YQGE"/>
    <property type="match status" value="1"/>
</dbReference>
<accession>V8G890</accession>
<dbReference type="Pfam" id="PF02622">
    <property type="entry name" value="DUF179"/>
    <property type="match status" value="1"/>
</dbReference>
<name>V8G890_9BURK</name>
<protein>
    <recommendedName>
        <fullName evidence="2">UPF0301 protein V757_05890</fullName>
    </recommendedName>
</protein>
<dbReference type="EMBL" id="AYSV01000075">
    <property type="protein sequence ID" value="ETD72168.1"/>
    <property type="molecule type" value="Genomic_DNA"/>
</dbReference>
<organism evidence="3 4">
    <name type="scientific">Pelistega indica</name>
    <dbReference type="NCBI Taxonomy" id="1414851"/>
    <lineage>
        <taxon>Bacteria</taxon>
        <taxon>Pseudomonadati</taxon>
        <taxon>Pseudomonadota</taxon>
        <taxon>Betaproteobacteria</taxon>
        <taxon>Burkholderiales</taxon>
        <taxon>Alcaligenaceae</taxon>
        <taxon>Pelistega</taxon>
    </lineage>
</organism>
<dbReference type="InterPro" id="IPR003774">
    <property type="entry name" value="AlgH-like"/>
</dbReference>
<gene>
    <name evidence="3" type="ORF">V757_05890</name>
</gene>
<dbReference type="GO" id="GO:0005829">
    <property type="term" value="C:cytosol"/>
    <property type="evidence" value="ECO:0007669"/>
    <property type="project" value="TreeGrafter"/>
</dbReference>
<evidence type="ECO:0000256" key="2">
    <source>
        <dbReference type="HAMAP-Rule" id="MF_00758"/>
    </source>
</evidence>
<evidence type="ECO:0000313" key="3">
    <source>
        <dbReference type="EMBL" id="ETD72168.1"/>
    </source>
</evidence>
<dbReference type="SUPFAM" id="SSF143456">
    <property type="entry name" value="VC0467-like"/>
    <property type="match status" value="1"/>
</dbReference>
<proteinExistence type="inferred from homology"/>
<keyword evidence="4" id="KW-1185">Reference proteome</keyword>
<dbReference type="PANTHER" id="PTHR30327">
    <property type="entry name" value="UNCHARACTERIZED PROTEIN YQGE"/>
    <property type="match status" value="1"/>
</dbReference>
<dbReference type="AlphaFoldDB" id="V8G890"/>